<dbReference type="AlphaFoldDB" id="A0A367RCG8"/>
<protein>
    <submittedName>
        <fullName evidence="3">Recombinase</fullName>
    </submittedName>
</protein>
<dbReference type="PANTHER" id="PTHR33755">
    <property type="entry name" value="TOXIN PARE1-RELATED"/>
    <property type="match status" value="1"/>
</dbReference>
<organism evidence="3 4">
    <name type="scientific">Nostoc punctiforme NIES-2108</name>
    <dbReference type="NCBI Taxonomy" id="1356359"/>
    <lineage>
        <taxon>Bacteria</taxon>
        <taxon>Bacillati</taxon>
        <taxon>Cyanobacteriota</taxon>
        <taxon>Cyanophyceae</taxon>
        <taxon>Nostocales</taxon>
        <taxon>Nostocaceae</taxon>
        <taxon>Nostoc</taxon>
    </lineage>
</organism>
<dbReference type="Pfam" id="PF05016">
    <property type="entry name" value="ParE_toxin"/>
    <property type="match status" value="1"/>
</dbReference>
<dbReference type="InterPro" id="IPR035093">
    <property type="entry name" value="RelE/ParE_toxin_dom_sf"/>
</dbReference>
<dbReference type="InterPro" id="IPR051803">
    <property type="entry name" value="TA_system_RelE-like_toxin"/>
</dbReference>
<comment type="caution">
    <text evidence="3">The sequence shown here is derived from an EMBL/GenBank/DDBJ whole genome shotgun (WGS) entry which is preliminary data.</text>
</comment>
<evidence type="ECO:0000256" key="1">
    <source>
        <dbReference type="ARBA" id="ARBA00006226"/>
    </source>
</evidence>
<sequence length="100" mass="12022">MVLRNLIILSEAEQDVAQACIWYEEQELGLAEEFLRCIDACIQFIRRNPEMYQIVHESYRRAVVRRFPYVVFYEHLDTTIIVYAVFHSSQDPKKWRGRLP</sequence>
<keyword evidence="2" id="KW-1277">Toxin-antitoxin system</keyword>
<reference evidence="3 4" key="1">
    <citation type="submission" date="2016-04" db="EMBL/GenBank/DDBJ databases">
        <authorList>
            <person name="Evans L.H."/>
            <person name="Alamgir A."/>
            <person name="Owens N."/>
            <person name="Weber N.D."/>
            <person name="Virtaneva K."/>
            <person name="Barbian K."/>
            <person name="Babar A."/>
            <person name="Rosenke K."/>
        </authorList>
    </citation>
    <scope>NUCLEOTIDE SEQUENCE [LARGE SCALE GENOMIC DNA]</scope>
    <source>
        <strain evidence="3">NIES-2108</strain>
    </source>
</reference>
<dbReference type="Proteomes" id="UP000252085">
    <property type="component" value="Unassembled WGS sequence"/>
</dbReference>
<dbReference type="InterPro" id="IPR007712">
    <property type="entry name" value="RelE/ParE_toxin"/>
</dbReference>
<evidence type="ECO:0000313" key="4">
    <source>
        <dbReference type="Proteomes" id="UP000252085"/>
    </source>
</evidence>
<name>A0A367RCG8_NOSPU</name>
<dbReference type="Gene3D" id="3.30.2310.20">
    <property type="entry name" value="RelE-like"/>
    <property type="match status" value="1"/>
</dbReference>
<dbReference type="PANTHER" id="PTHR33755:SF8">
    <property type="entry name" value="TOXIN PARE2"/>
    <property type="match status" value="1"/>
</dbReference>
<gene>
    <name evidence="3" type="ORF">A6769_23880</name>
</gene>
<dbReference type="EMBL" id="LXQE01000158">
    <property type="protein sequence ID" value="RCJ33779.1"/>
    <property type="molecule type" value="Genomic_DNA"/>
</dbReference>
<proteinExistence type="inferred from homology"/>
<comment type="similarity">
    <text evidence="1">Belongs to the RelE toxin family.</text>
</comment>
<evidence type="ECO:0000313" key="3">
    <source>
        <dbReference type="EMBL" id="RCJ33779.1"/>
    </source>
</evidence>
<evidence type="ECO:0000256" key="2">
    <source>
        <dbReference type="ARBA" id="ARBA00022649"/>
    </source>
</evidence>
<accession>A0A367RCG8</accession>